<evidence type="ECO:0000313" key="2">
    <source>
        <dbReference type="EMBL" id="MFC3155689.1"/>
    </source>
</evidence>
<protein>
    <submittedName>
        <fullName evidence="2">Tetratricopeptide repeat protein</fullName>
    </submittedName>
</protein>
<keyword evidence="3" id="KW-1185">Reference proteome</keyword>
<comment type="caution">
    <text evidence="2">The sequence shown here is derived from an EMBL/GenBank/DDBJ whole genome shotgun (WGS) entry which is preliminary data.</text>
</comment>
<dbReference type="SMART" id="SM00028">
    <property type="entry name" value="TPR"/>
    <property type="match status" value="7"/>
</dbReference>
<dbReference type="InterPro" id="IPR019734">
    <property type="entry name" value="TPR_rpt"/>
</dbReference>
<dbReference type="EMBL" id="JBHRTL010000006">
    <property type="protein sequence ID" value="MFC3155689.1"/>
    <property type="molecule type" value="Genomic_DNA"/>
</dbReference>
<dbReference type="PANTHER" id="PTHR12558:SF13">
    <property type="entry name" value="CELL DIVISION CYCLE PROTEIN 27 HOMOLOG"/>
    <property type="match status" value="1"/>
</dbReference>
<dbReference type="PROSITE" id="PS51257">
    <property type="entry name" value="PROKAR_LIPOPROTEIN"/>
    <property type="match status" value="1"/>
</dbReference>
<dbReference type="Proteomes" id="UP001595548">
    <property type="component" value="Unassembled WGS sequence"/>
</dbReference>
<feature type="repeat" description="TPR" evidence="1">
    <location>
        <begin position="187"/>
        <end position="220"/>
    </location>
</feature>
<accession>A0ABV7HPC3</accession>
<organism evidence="2 3">
    <name type="scientific">Gilvimarinus japonicus</name>
    <dbReference type="NCBI Taxonomy" id="1796469"/>
    <lineage>
        <taxon>Bacteria</taxon>
        <taxon>Pseudomonadati</taxon>
        <taxon>Pseudomonadota</taxon>
        <taxon>Gammaproteobacteria</taxon>
        <taxon>Cellvibrionales</taxon>
        <taxon>Cellvibrionaceae</taxon>
        <taxon>Gilvimarinus</taxon>
    </lineage>
</organism>
<keyword evidence="1" id="KW-0802">TPR repeat</keyword>
<feature type="repeat" description="TPR" evidence="1">
    <location>
        <begin position="493"/>
        <end position="526"/>
    </location>
</feature>
<evidence type="ECO:0000313" key="3">
    <source>
        <dbReference type="Proteomes" id="UP001595548"/>
    </source>
</evidence>
<dbReference type="InterPro" id="IPR011990">
    <property type="entry name" value="TPR-like_helical_dom_sf"/>
</dbReference>
<dbReference type="Pfam" id="PF13424">
    <property type="entry name" value="TPR_12"/>
    <property type="match status" value="1"/>
</dbReference>
<dbReference type="SUPFAM" id="SSF48452">
    <property type="entry name" value="TPR-like"/>
    <property type="match status" value="2"/>
</dbReference>
<dbReference type="Pfam" id="PF13181">
    <property type="entry name" value="TPR_8"/>
    <property type="match status" value="1"/>
</dbReference>
<evidence type="ECO:0000256" key="1">
    <source>
        <dbReference type="PROSITE-ProRule" id="PRU00339"/>
    </source>
</evidence>
<proteinExistence type="predicted"/>
<dbReference type="Pfam" id="PF13432">
    <property type="entry name" value="TPR_16"/>
    <property type="match status" value="2"/>
</dbReference>
<dbReference type="RefSeq" id="WP_382416526.1">
    <property type="nucleotide sequence ID" value="NZ_AP031500.1"/>
</dbReference>
<reference evidence="3" key="1">
    <citation type="journal article" date="2019" name="Int. J. Syst. Evol. Microbiol.">
        <title>The Global Catalogue of Microorganisms (GCM) 10K type strain sequencing project: providing services to taxonomists for standard genome sequencing and annotation.</title>
        <authorList>
            <consortium name="The Broad Institute Genomics Platform"/>
            <consortium name="The Broad Institute Genome Sequencing Center for Infectious Disease"/>
            <person name="Wu L."/>
            <person name="Ma J."/>
        </authorList>
    </citation>
    <scope>NUCLEOTIDE SEQUENCE [LARGE SCALE GENOMIC DNA]</scope>
    <source>
        <strain evidence="3">KCTC 52141</strain>
    </source>
</reference>
<name>A0ABV7HPC3_9GAMM</name>
<dbReference type="Gene3D" id="1.25.40.10">
    <property type="entry name" value="Tetratricopeptide repeat domain"/>
    <property type="match status" value="3"/>
</dbReference>
<sequence length="577" mass="63682">MKAVHLTIYATVLSGLLGCAQQPTPEIAPPEPKPTAAVAPEPLPARPFTSDTLYALLSAELAGSRGRLDVSLANYLQQANQTQDPQVAERAYMIARYMGVDEAILTSSTLWADAAPDNQDAQAAAILAQIDAGHLLEALERTRGAHTRDNGALLQSIAANAATATDTQREVLLEQYEQLLAEQPNNVPLLIGTGLLHQQQGDLDGALTIAKRARELAPDNVPALILSSGLLHQRGDNAAALKLVNDQLKLAPNNTRLRLQYARLLTFEHLDQAQQQFQQLVDANPRDPELLMALALVAEERGDTDTAAASYRDLLDIDQQADGAHFYLGKLAEQNDEPELAIEHYRQVQVGEDFSRAAARVLSIYLQLDQPASAESFYQQLRHDLPEQHERLALLYSQSLLEAGEDELAIAVLGRALQEAPNSGSLLYARSMLHERLGRIDLAEADLRNILEYDPNNAPALNALGYILADQTERYAEAYDYIKRALEQQPNDPATIDSMGWVQYKLGNLEQAQQYLEQAMELYPDDEIAAHLGEVLWVSGQREAALNIWRSGLELEPQSRYILRTLQRLKIDADTPI</sequence>
<gene>
    <name evidence="2" type="ORF">ACFOEB_10795</name>
</gene>
<dbReference type="PANTHER" id="PTHR12558">
    <property type="entry name" value="CELL DIVISION CYCLE 16,23,27"/>
    <property type="match status" value="1"/>
</dbReference>
<dbReference type="PROSITE" id="PS50005">
    <property type="entry name" value="TPR"/>
    <property type="match status" value="2"/>
</dbReference>